<dbReference type="EMBL" id="CP041614">
    <property type="protein sequence ID" value="QDO82866.1"/>
    <property type="molecule type" value="Genomic_DNA"/>
</dbReference>
<keyword evidence="1" id="KW-0732">Signal</keyword>
<gene>
    <name evidence="2" type="ORF">FM037_06005</name>
</gene>
<protein>
    <submittedName>
        <fullName evidence="2">Uncharacterized protein</fullName>
    </submittedName>
</protein>
<evidence type="ECO:0000256" key="1">
    <source>
        <dbReference type="SAM" id="SignalP"/>
    </source>
</evidence>
<dbReference type="Proteomes" id="UP000315947">
    <property type="component" value="Chromosome"/>
</dbReference>
<sequence>MIRYTIIFGLLLSWAAFGAQAQTFFWQPGPVFSSIYVQLRSIDTKKANDPPTEKSVIFDTYTIGKLGGSNYFAAIEGTMGHINYSGQDSHSSFGKDLLKLQAFIIQTWQISEYFSGGWNGYAINRNLSRSDQGLFGYTFYSIGGVLKHQKNGWTFAPKINYIFSGSLGKDGLAGHSKSNFTGYHFVPLIRKDFLFHNTVLTISPVYLNVTGDNKTAAEYLKLTISLAFPFNNKWWIASKVSYQHLYKFDYFGIDIANENETRFILGLRYRW</sequence>
<feature type="signal peptide" evidence="1">
    <location>
        <begin position="1"/>
        <end position="21"/>
    </location>
</feature>
<name>A0ABX5X0T4_9GAMM</name>
<feature type="chain" id="PRO_5046522926" evidence="1">
    <location>
        <begin position="22"/>
        <end position="271"/>
    </location>
</feature>
<dbReference type="RefSeq" id="WP_144045251.1">
    <property type="nucleotide sequence ID" value="NZ_CP041614.1"/>
</dbReference>
<proteinExistence type="predicted"/>
<accession>A0ABX5X0T4</accession>
<reference evidence="2 3" key="1">
    <citation type="submission" date="2019-07" db="EMBL/GenBank/DDBJ databases">
        <title>Shewanella sp. YLB-06 whole genomic sequence.</title>
        <authorList>
            <person name="Yu L."/>
        </authorList>
    </citation>
    <scope>NUCLEOTIDE SEQUENCE [LARGE SCALE GENOMIC DNA]</scope>
    <source>
        <strain evidence="2 3">YLB-06</strain>
    </source>
</reference>
<organism evidence="2 3">
    <name type="scientific">Shewanella psychropiezotolerans</name>
    <dbReference type="NCBI Taxonomy" id="2593655"/>
    <lineage>
        <taxon>Bacteria</taxon>
        <taxon>Pseudomonadati</taxon>
        <taxon>Pseudomonadota</taxon>
        <taxon>Gammaproteobacteria</taxon>
        <taxon>Alteromonadales</taxon>
        <taxon>Shewanellaceae</taxon>
        <taxon>Shewanella</taxon>
    </lineage>
</organism>
<evidence type="ECO:0000313" key="2">
    <source>
        <dbReference type="EMBL" id="QDO82866.1"/>
    </source>
</evidence>
<keyword evidence="3" id="KW-1185">Reference proteome</keyword>
<evidence type="ECO:0000313" key="3">
    <source>
        <dbReference type="Proteomes" id="UP000315947"/>
    </source>
</evidence>